<dbReference type="AlphaFoldDB" id="A0A9X3EYD4"/>
<protein>
    <submittedName>
        <fullName evidence="2">Uncharacterized protein</fullName>
    </submittedName>
</protein>
<keyword evidence="3" id="KW-1185">Reference proteome</keyword>
<accession>A0A9X3EYD4</accession>
<name>A0A9X3EYD4_9BACT</name>
<organism evidence="2 3">
    <name type="scientific">Nannocystis pusilla</name>
    <dbReference type="NCBI Taxonomy" id="889268"/>
    <lineage>
        <taxon>Bacteria</taxon>
        <taxon>Pseudomonadati</taxon>
        <taxon>Myxococcota</taxon>
        <taxon>Polyangia</taxon>
        <taxon>Nannocystales</taxon>
        <taxon>Nannocystaceae</taxon>
        <taxon>Nannocystis</taxon>
    </lineage>
</organism>
<sequence>MVGFVAPPPGEQPAVGEGVLDRGSPAADGDHLAVARVGLVERAGQQQGLGLVVEPRELLRERVAGRLAGRRAR</sequence>
<feature type="compositionally biased region" description="Pro residues" evidence="1">
    <location>
        <begin position="1"/>
        <end position="11"/>
    </location>
</feature>
<gene>
    <name evidence="2" type="ORF">OV079_22225</name>
</gene>
<evidence type="ECO:0000256" key="1">
    <source>
        <dbReference type="SAM" id="MobiDB-lite"/>
    </source>
</evidence>
<dbReference type="EMBL" id="JAPNKE010000002">
    <property type="protein sequence ID" value="MCY1008226.1"/>
    <property type="molecule type" value="Genomic_DNA"/>
</dbReference>
<comment type="caution">
    <text evidence="2">The sequence shown here is derived from an EMBL/GenBank/DDBJ whole genome shotgun (WGS) entry which is preliminary data.</text>
</comment>
<dbReference type="RefSeq" id="WP_267770865.1">
    <property type="nucleotide sequence ID" value="NZ_JAPNKE010000002.1"/>
</dbReference>
<proteinExistence type="predicted"/>
<reference evidence="2" key="1">
    <citation type="submission" date="2022-11" db="EMBL/GenBank/DDBJ databases">
        <title>Minimal conservation of predation-associated metabolite biosynthetic gene clusters underscores biosynthetic potential of Myxococcota including descriptions for ten novel species: Archangium lansinium sp. nov., Myxococcus landrumus sp. nov., Nannocystis bai.</title>
        <authorList>
            <person name="Ahearne A."/>
            <person name="Stevens C."/>
            <person name="Phillips K."/>
        </authorList>
    </citation>
    <scope>NUCLEOTIDE SEQUENCE</scope>
    <source>
        <strain evidence="2">Na p29</strain>
    </source>
</reference>
<feature type="region of interest" description="Disordered" evidence="1">
    <location>
        <begin position="1"/>
        <end position="27"/>
    </location>
</feature>
<evidence type="ECO:0000313" key="3">
    <source>
        <dbReference type="Proteomes" id="UP001150924"/>
    </source>
</evidence>
<evidence type="ECO:0000313" key="2">
    <source>
        <dbReference type="EMBL" id="MCY1008226.1"/>
    </source>
</evidence>
<dbReference type="Proteomes" id="UP001150924">
    <property type="component" value="Unassembled WGS sequence"/>
</dbReference>